<dbReference type="Pfam" id="PF00085">
    <property type="entry name" value="Thioredoxin"/>
    <property type="match status" value="1"/>
</dbReference>
<evidence type="ECO:0000256" key="1">
    <source>
        <dbReference type="ARBA" id="ARBA00008987"/>
    </source>
</evidence>
<dbReference type="GO" id="GO:0005737">
    <property type="term" value="C:cytoplasm"/>
    <property type="evidence" value="ECO:0007669"/>
    <property type="project" value="TreeGrafter"/>
</dbReference>
<dbReference type="InterPro" id="IPR036249">
    <property type="entry name" value="Thioredoxin-like_sf"/>
</dbReference>
<evidence type="ECO:0000313" key="5">
    <source>
        <dbReference type="Proteomes" id="UP000053370"/>
    </source>
</evidence>
<keyword evidence="2" id="KW-0676">Redox-active center</keyword>
<comment type="similarity">
    <text evidence="1">Belongs to the thioredoxin family.</text>
</comment>
<gene>
    <name evidence="4" type="ORF">ATC1_131302</name>
</gene>
<dbReference type="RefSeq" id="WP_062282271.1">
    <property type="nucleotide sequence ID" value="NZ_DF968181.1"/>
</dbReference>
<sequence length="277" mass="31477">MSDSYIIDVNEMNFEEEVMLYSMNTAVLLNFWAHWSKQSKEYKDFLESLTIRLDGMIRLASINIDLSPLLSVKFAIHKLPTLKLIFQEQIVGELIGPQPESRIIQLLNAVQPADPTALEVEKAQALLTSGDYSEAEELFNAVLEKKSQDPEALLGYAKALLFQGKAVDALYALKDFPASKWYSSAEAIIPLAKALVQLRDNTLPDKTELDFSFRTALRFASENKYYLSIDGLMEILKQDRNYLNGFAHKVILAIIEMLPDEDPQKRMYRSELASILF</sequence>
<dbReference type="Gene3D" id="1.25.40.10">
    <property type="entry name" value="Tetratricopeptide repeat domain"/>
    <property type="match status" value="2"/>
</dbReference>
<dbReference type="InterPro" id="IPR011990">
    <property type="entry name" value="TPR-like_helical_dom_sf"/>
</dbReference>
<evidence type="ECO:0000256" key="2">
    <source>
        <dbReference type="ARBA" id="ARBA00023284"/>
    </source>
</evidence>
<dbReference type="SUPFAM" id="SSF48452">
    <property type="entry name" value="TPR-like"/>
    <property type="match status" value="1"/>
</dbReference>
<dbReference type="EMBL" id="DF968181">
    <property type="protein sequence ID" value="GAP41317.1"/>
    <property type="molecule type" value="Genomic_DNA"/>
</dbReference>
<dbReference type="OrthoDB" id="9790390at2"/>
<evidence type="ECO:0000313" key="4">
    <source>
        <dbReference type="EMBL" id="GAP41317.1"/>
    </source>
</evidence>
<organism evidence="4">
    <name type="scientific">Flexilinea flocculi</name>
    <dbReference type="NCBI Taxonomy" id="1678840"/>
    <lineage>
        <taxon>Bacteria</taxon>
        <taxon>Bacillati</taxon>
        <taxon>Chloroflexota</taxon>
        <taxon>Anaerolineae</taxon>
        <taxon>Anaerolineales</taxon>
        <taxon>Anaerolineaceae</taxon>
        <taxon>Flexilinea</taxon>
    </lineage>
</organism>
<dbReference type="GO" id="GO:0015035">
    <property type="term" value="F:protein-disulfide reductase activity"/>
    <property type="evidence" value="ECO:0007669"/>
    <property type="project" value="TreeGrafter"/>
</dbReference>
<dbReference type="Proteomes" id="UP000053370">
    <property type="component" value="Unassembled WGS sequence"/>
</dbReference>
<dbReference type="SUPFAM" id="SSF52833">
    <property type="entry name" value="Thioredoxin-like"/>
    <property type="match status" value="1"/>
</dbReference>
<dbReference type="PANTHER" id="PTHR45663:SF11">
    <property type="entry name" value="GEO12009P1"/>
    <property type="match status" value="1"/>
</dbReference>
<protein>
    <submittedName>
        <fullName evidence="4">Thioredoxin</fullName>
    </submittedName>
</protein>
<dbReference type="Pfam" id="PF14559">
    <property type="entry name" value="TPR_19"/>
    <property type="match status" value="1"/>
</dbReference>
<dbReference type="STRING" id="1678840.ATC1_131302"/>
<proteinExistence type="inferred from homology"/>
<feature type="domain" description="Thioredoxin" evidence="3">
    <location>
        <begin position="7"/>
        <end position="108"/>
    </location>
</feature>
<dbReference type="Gene3D" id="3.40.30.10">
    <property type="entry name" value="Glutaredoxin"/>
    <property type="match status" value="1"/>
</dbReference>
<dbReference type="GO" id="GO:0006950">
    <property type="term" value="P:response to stress"/>
    <property type="evidence" value="ECO:0007669"/>
    <property type="project" value="UniProtKB-ARBA"/>
</dbReference>
<dbReference type="PANTHER" id="PTHR45663">
    <property type="entry name" value="GEO12009P1"/>
    <property type="match status" value="1"/>
</dbReference>
<evidence type="ECO:0000259" key="3">
    <source>
        <dbReference type="Pfam" id="PF00085"/>
    </source>
</evidence>
<keyword evidence="5" id="KW-1185">Reference proteome</keyword>
<accession>A0A0S7BLK2</accession>
<reference evidence="4" key="1">
    <citation type="journal article" date="2015" name="Genome Announc.">
        <title>Draft Genome Sequence of Anaerolineae Strain TC1, a Novel Isolate from a Methanogenic Wastewater Treatment System.</title>
        <authorList>
            <person name="Matsuura N."/>
            <person name="Tourlousse D.M."/>
            <person name="Sun L."/>
            <person name="Toyonaga M."/>
            <person name="Kuroda K."/>
            <person name="Ohashi A."/>
            <person name="Cruz R."/>
            <person name="Yamaguchi T."/>
            <person name="Sekiguchi Y."/>
        </authorList>
    </citation>
    <scope>NUCLEOTIDE SEQUENCE [LARGE SCALE GENOMIC DNA]</scope>
    <source>
        <strain evidence="4">TC1</strain>
    </source>
</reference>
<dbReference type="Pfam" id="PF14561">
    <property type="entry name" value="TPR_20"/>
    <property type="match status" value="1"/>
</dbReference>
<name>A0A0S7BLK2_9CHLR</name>
<dbReference type="InterPro" id="IPR013766">
    <property type="entry name" value="Thioredoxin_domain"/>
</dbReference>
<dbReference type="AlphaFoldDB" id="A0A0S7BLK2"/>